<feature type="transmembrane region" description="Helical" evidence="7">
    <location>
        <begin position="476"/>
        <end position="497"/>
    </location>
</feature>
<reference evidence="9 10" key="1">
    <citation type="submission" date="2017-07" db="EMBL/GenBank/DDBJ databases">
        <title>Draft sequence of Rhodococcus enclensis 23b-28.</title>
        <authorList>
            <person name="Besaury L."/>
            <person name="Sancelme M."/>
            <person name="Amato P."/>
            <person name="Lallement A."/>
            <person name="Delort A.-M."/>
        </authorList>
    </citation>
    <scope>NUCLEOTIDE SEQUENCE [LARGE SCALE GENOMIC DNA]</scope>
    <source>
        <strain evidence="9 10">23b-28</strain>
    </source>
</reference>
<comment type="subcellular location">
    <subcellularLocation>
        <location evidence="1">Membrane</location>
        <topology evidence="1">Multi-pass membrane protein</topology>
    </subcellularLocation>
</comment>
<feature type="transmembrane region" description="Helical" evidence="7">
    <location>
        <begin position="98"/>
        <end position="122"/>
    </location>
</feature>
<keyword evidence="6 7" id="KW-0472">Membrane</keyword>
<dbReference type="GO" id="GO:0016758">
    <property type="term" value="F:hexosyltransferase activity"/>
    <property type="evidence" value="ECO:0007669"/>
    <property type="project" value="TreeGrafter"/>
</dbReference>
<evidence type="ECO:0000256" key="2">
    <source>
        <dbReference type="ARBA" id="ARBA00022676"/>
    </source>
</evidence>
<dbReference type="Gene3D" id="3.90.550.10">
    <property type="entry name" value="Spore Coat Polysaccharide Biosynthesis Protein SpsA, Chain A"/>
    <property type="match status" value="1"/>
</dbReference>
<feature type="transmembrane region" description="Helical" evidence="7">
    <location>
        <begin position="517"/>
        <end position="538"/>
    </location>
</feature>
<dbReference type="Pfam" id="PF13632">
    <property type="entry name" value="Glyco_trans_2_3"/>
    <property type="match status" value="1"/>
</dbReference>
<dbReference type="GO" id="GO:0005886">
    <property type="term" value="C:plasma membrane"/>
    <property type="evidence" value="ECO:0007669"/>
    <property type="project" value="TreeGrafter"/>
</dbReference>
<dbReference type="EMBL" id="NOVD01000038">
    <property type="protein sequence ID" value="PCK24083.1"/>
    <property type="molecule type" value="Genomic_DNA"/>
</dbReference>
<dbReference type="InterPro" id="IPR050321">
    <property type="entry name" value="Glycosyltr_2/OpgH_subfam"/>
</dbReference>
<evidence type="ECO:0000259" key="8">
    <source>
        <dbReference type="Pfam" id="PF13632"/>
    </source>
</evidence>
<evidence type="ECO:0000256" key="3">
    <source>
        <dbReference type="ARBA" id="ARBA00022679"/>
    </source>
</evidence>
<feature type="transmembrane region" description="Helical" evidence="7">
    <location>
        <begin position="71"/>
        <end position="92"/>
    </location>
</feature>
<proteinExistence type="predicted"/>
<evidence type="ECO:0000256" key="4">
    <source>
        <dbReference type="ARBA" id="ARBA00022692"/>
    </source>
</evidence>
<dbReference type="RefSeq" id="WP_099698566.1">
    <property type="nucleotide sequence ID" value="NZ_NOVD01000038.1"/>
</dbReference>
<comment type="caution">
    <text evidence="9">The sequence shown here is derived from an EMBL/GenBank/DDBJ whole genome shotgun (WGS) entry which is preliminary data.</text>
</comment>
<protein>
    <submittedName>
        <fullName evidence="9">N-acetylglucosaminyltransferase</fullName>
    </submittedName>
</protein>
<dbReference type="PANTHER" id="PTHR43867:SF2">
    <property type="entry name" value="CELLULOSE SYNTHASE CATALYTIC SUBUNIT A [UDP-FORMING]"/>
    <property type="match status" value="1"/>
</dbReference>
<dbReference type="PANTHER" id="PTHR43867">
    <property type="entry name" value="CELLULOSE SYNTHASE CATALYTIC SUBUNIT A [UDP-FORMING]"/>
    <property type="match status" value="1"/>
</dbReference>
<gene>
    <name evidence="9" type="ORF">CHR55_27750</name>
</gene>
<name>A0A2A5J3K0_RHOSG</name>
<keyword evidence="2 9" id="KW-0328">Glycosyltransferase</keyword>
<evidence type="ECO:0000313" key="9">
    <source>
        <dbReference type="EMBL" id="PCK24083.1"/>
    </source>
</evidence>
<dbReference type="SUPFAM" id="SSF53448">
    <property type="entry name" value="Nucleotide-diphospho-sugar transferases"/>
    <property type="match status" value="1"/>
</dbReference>
<evidence type="ECO:0000256" key="6">
    <source>
        <dbReference type="ARBA" id="ARBA00023136"/>
    </source>
</evidence>
<feature type="transmembrane region" description="Helical" evidence="7">
    <location>
        <begin position="439"/>
        <end position="456"/>
    </location>
</feature>
<feature type="transmembrane region" description="Helical" evidence="7">
    <location>
        <begin position="589"/>
        <end position="613"/>
    </location>
</feature>
<dbReference type="InterPro" id="IPR029044">
    <property type="entry name" value="Nucleotide-diphossugar_trans"/>
</dbReference>
<feature type="transmembrane region" description="Helical" evidence="7">
    <location>
        <begin position="545"/>
        <end position="569"/>
    </location>
</feature>
<feature type="transmembrane region" description="Helical" evidence="7">
    <location>
        <begin position="399"/>
        <end position="419"/>
    </location>
</feature>
<evidence type="ECO:0000313" key="10">
    <source>
        <dbReference type="Proteomes" id="UP000230886"/>
    </source>
</evidence>
<organism evidence="9 10">
    <name type="scientific">Rhodococcus qingshengii</name>
    <dbReference type="NCBI Taxonomy" id="334542"/>
    <lineage>
        <taxon>Bacteria</taxon>
        <taxon>Bacillati</taxon>
        <taxon>Actinomycetota</taxon>
        <taxon>Actinomycetes</taxon>
        <taxon>Mycobacteriales</taxon>
        <taxon>Nocardiaceae</taxon>
        <taxon>Rhodococcus</taxon>
        <taxon>Rhodococcus erythropolis group</taxon>
    </lineage>
</organism>
<feature type="domain" description="Glycosyltransferase 2-like" evidence="8">
    <location>
        <begin position="239"/>
        <end position="441"/>
    </location>
</feature>
<keyword evidence="5 7" id="KW-1133">Transmembrane helix</keyword>
<dbReference type="AlphaFoldDB" id="A0A2A5J3K0"/>
<keyword evidence="3 9" id="KW-0808">Transferase</keyword>
<keyword evidence="4 7" id="KW-0812">Transmembrane</keyword>
<sequence length="620" mass="67956">MSKHRAPRQAVTSASPVRLADYGVSRALLELSGGAVIAAPPSGPVFGNHRPRRPDVDRDTFVYALPNRTRAAVGVLTAGWIVSVTVFWWWWLAPEHRLGWIGLIVNSTLLAYLCLLPAYFLIAANRLRTVNPALTIPDLRVAIVVTRAPSEPWPMVRETLDAMLDQHFPYPYDVWLCDEAPTGDIASWCDRHGVSISTRNGLPDYHRRTWPRRTKCKEGNLAYFYDTVGYNCYDVVSQLDADHVPSRTYLAEMVRPFADPAIGYVSAPSVCDSNAPQSWSARGRLHREAAFHGPVQLGHNRGLAPISIGSHYAVRTAALRSIGGIGPELAEDFSTSYLLNTAGWSGAFAIDAEAHGEGPATFSAMLTQEFQWSRSLAVVFLTLVPRTLRTLPWALRIRFLFALGFYPLLVASTAVGLMLPPIAAITGLPWVRVNYLDFLLHWLIPSLLLLLLTALLRRHRLLRPQTAPLLSWEVWLYALARWPIIGWGLIAAGVQQITPTPVVFTVTPKGTSAVEPMPMRLIAPYLTITVVLSVAAIVGTLRTGAVGYIGLCLIGATFYAVLAIAAPLLHAREASTASGIPYSAALLAVWTSVLSWILAATPLLLALTIYPAYMIKELGL</sequence>
<dbReference type="InterPro" id="IPR001173">
    <property type="entry name" value="Glyco_trans_2-like"/>
</dbReference>
<dbReference type="Proteomes" id="UP000230886">
    <property type="component" value="Unassembled WGS sequence"/>
</dbReference>
<accession>A0A2A5J3K0</accession>
<evidence type="ECO:0000256" key="1">
    <source>
        <dbReference type="ARBA" id="ARBA00004141"/>
    </source>
</evidence>
<evidence type="ECO:0000256" key="5">
    <source>
        <dbReference type="ARBA" id="ARBA00022989"/>
    </source>
</evidence>
<evidence type="ECO:0000256" key="7">
    <source>
        <dbReference type="SAM" id="Phobius"/>
    </source>
</evidence>